<dbReference type="GO" id="GO:0016747">
    <property type="term" value="F:acyltransferase activity, transferring groups other than amino-acyl groups"/>
    <property type="evidence" value="ECO:0007669"/>
    <property type="project" value="InterPro"/>
</dbReference>
<dbReference type="InterPro" id="IPR000182">
    <property type="entry name" value="GNAT_dom"/>
</dbReference>
<feature type="domain" description="N-acetyltransferase" evidence="2">
    <location>
        <begin position="17"/>
        <end position="155"/>
    </location>
</feature>
<dbReference type="Pfam" id="PF00583">
    <property type="entry name" value="Acetyltransf_1"/>
    <property type="match status" value="1"/>
</dbReference>
<name>A0A6J4U0X1_9BACT</name>
<sequence length="184" mass="18779">MSERTPSAALSLVPGGAVFHPLAAERDEAAAAILAAATGAGTVEEGRRRLAAARTDDGSAVYGLTSGGDLVAVYILTKVHLAMELSAVAVAEGHRRRGHGRAALEDALRRSGNRPLVAETDDDGVGFYRACGFKLVGKRRGPGGVTRYRLGWHAPRHPAATGSAATGPATTSPTGSGSGEGGRR</sequence>
<accession>A0A6J4U0X1</accession>
<proteinExistence type="predicted"/>
<dbReference type="SUPFAM" id="SSF55729">
    <property type="entry name" value="Acyl-CoA N-acyltransferases (Nat)"/>
    <property type="match status" value="1"/>
</dbReference>
<feature type="compositionally biased region" description="Low complexity" evidence="1">
    <location>
        <begin position="158"/>
        <end position="175"/>
    </location>
</feature>
<dbReference type="InterPro" id="IPR016181">
    <property type="entry name" value="Acyl_CoA_acyltransferase"/>
</dbReference>
<organism evidence="3">
    <name type="scientific">uncultured Thermomicrobiales bacterium</name>
    <dbReference type="NCBI Taxonomy" id="1645740"/>
    <lineage>
        <taxon>Bacteria</taxon>
        <taxon>Pseudomonadati</taxon>
        <taxon>Thermomicrobiota</taxon>
        <taxon>Thermomicrobia</taxon>
        <taxon>Thermomicrobiales</taxon>
        <taxon>environmental samples</taxon>
    </lineage>
</organism>
<protein>
    <recommendedName>
        <fullName evidence="2">N-acetyltransferase domain-containing protein</fullName>
    </recommendedName>
</protein>
<gene>
    <name evidence="3" type="ORF">AVDCRST_MAG49-419</name>
</gene>
<dbReference type="EMBL" id="CADCWG010000023">
    <property type="protein sequence ID" value="CAA9537045.1"/>
    <property type="molecule type" value="Genomic_DNA"/>
</dbReference>
<dbReference type="AlphaFoldDB" id="A0A6J4U0X1"/>
<evidence type="ECO:0000313" key="3">
    <source>
        <dbReference type="EMBL" id="CAA9537045.1"/>
    </source>
</evidence>
<feature type="region of interest" description="Disordered" evidence="1">
    <location>
        <begin position="154"/>
        <end position="184"/>
    </location>
</feature>
<dbReference type="PROSITE" id="PS51186">
    <property type="entry name" value="GNAT"/>
    <property type="match status" value="1"/>
</dbReference>
<evidence type="ECO:0000256" key="1">
    <source>
        <dbReference type="SAM" id="MobiDB-lite"/>
    </source>
</evidence>
<reference evidence="3" key="1">
    <citation type="submission" date="2020-02" db="EMBL/GenBank/DDBJ databases">
        <authorList>
            <person name="Meier V. D."/>
        </authorList>
    </citation>
    <scope>NUCLEOTIDE SEQUENCE</scope>
    <source>
        <strain evidence="3">AVDCRST_MAG49</strain>
    </source>
</reference>
<dbReference type="Gene3D" id="3.40.630.30">
    <property type="match status" value="1"/>
</dbReference>
<dbReference type="CDD" id="cd04301">
    <property type="entry name" value="NAT_SF"/>
    <property type="match status" value="1"/>
</dbReference>
<evidence type="ECO:0000259" key="2">
    <source>
        <dbReference type="PROSITE" id="PS51186"/>
    </source>
</evidence>